<dbReference type="EMBL" id="JBHSON010000012">
    <property type="protein sequence ID" value="MFC5746087.1"/>
    <property type="molecule type" value="Genomic_DNA"/>
</dbReference>
<dbReference type="Proteomes" id="UP001596074">
    <property type="component" value="Unassembled WGS sequence"/>
</dbReference>
<name>A0ABW0ZU97_9ACTN</name>
<dbReference type="CDD" id="cd00093">
    <property type="entry name" value="HTH_XRE"/>
    <property type="match status" value="1"/>
</dbReference>
<dbReference type="Pfam" id="PF13560">
    <property type="entry name" value="HTH_31"/>
    <property type="match status" value="1"/>
</dbReference>
<dbReference type="SUPFAM" id="SSF47413">
    <property type="entry name" value="lambda repressor-like DNA-binding domains"/>
    <property type="match status" value="1"/>
</dbReference>
<keyword evidence="3" id="KW-1185">Reference proteome</keyword>
<dbReference type="Gene3D" id="1.10.260.40">
    <property type="entry name" value="lambda repressor-like DNA-binding domains"/>
    <property type="match status" value="1"/>
</dbReference>
<proteinExistence type="predicted"/>
<dbReference type="PROSITE" id="PS50943">
    <property type="entry name" value="HTH_CROC1"/>
    <property type="match status" value="1"/>
</dbReference>
<protein>
    <submittedName>
        <fullName evidence="2">Helix-turn-helix domain-containing protein</fullName>
    </submittedName>
</protein>
<dbReference type="InterPro" id="IPR001387">
    <property type="entry name" value="Cro/C1-type_HTH"/>
</dbReference>
<dbReference type="InterPro" id="IPR010982">
    <property type="entry name" value="Lambda_DNA-bd_dom_sf"/>
</dbReference>
<evidence type="ECO:0000313" key="3">
    <source>
        <dbReference type="Proteomes" id="UP001596074"/>
    </source>
</evidence>
<dbReference type="Pfam" id="PF19054">
    <property type="entry name" value="DUF5753"/>
    <property type="match status" value="1"/>
</dbReference>
<comment type="caution">
    <text evidence="2">The sequence shown here is derived from an EMBL/GenBank/DDBJ whole genome shotgun (WGS) entry which is preliminary data.</text>
</comment>
<feature type="domain" description="HTH cro/C1-type" evidence="1">
    <location>
        <begin position="18"/>
        <end position="72"/>
    </location>
</feature>
<evidence type="ECO:0000259" key="1">
    <source>
        <dbReference type="PROSITE" id="PS50943"/>
    </source>
</evidence>
<evidence type="ECO:0000313" key="2">
    <source>
        <dbReference type="EMBL" id="MFC5746087.1"/>
    </source>
</evidence>
<reference evidence="3" key="1">
    <citation type="journal article" date="2019" name="Int. J. Syst. Evol. Microbiol.">
        <title>The Global Catalogue of Microorganisms (GCM) 10K type strain sequencing project: providing services to taxonomists for standard genome sequencing and annotation.</title>
        <authorList>
            <consortium name="The Broad Institute Genomics Platform"/>
            <consortium name="The Broad Institute Genome Sequencing Center for Infectious Disease"/>
            <person name="Wu L."/>
            <person name="Ma J."/>
        </authorList>
    </citation>
    <scope>NUCLEOTIDE SEQUENCE [LARGE SCALE GENOMIC DNA]</scope>
    <source>
        <strain evidence="3">KCTC 42087</strain>
    </source>
</reference>
<dbReference type="InterPro" id="IPR043917">
    <property type="entry name" value="DUF5753"/>
</dbReference>
<dbReference type="RefSeq" id="WP_378281710.1">
    <property type="nucleotide sequence ID" value="NZ_JBHSON010000012.1"/>
</dbReference>
<organism evidence="2 3">
    <name type="scientific">Actinomadura rugatobispora</name>
    <dbReference type="NCBI Taxonomy" id="1994"/>
    <lineage>
        <taxon>Bacteria</taxon>
        <taxon>Bacillati</taxon>
        <taxon>Actinomycetota</taxon>
        <taxon>Actinomycetes</taxon>
        <taxon>Streptosporangiales</taxon>
        <taxon>Thermomonosporaceae</taxon>
        <taxon>Actinomadura</taxon>
    </lineage>
</organism>
<accession>A0ABW0ZU97</accession>
<sequence length="284" mass="32254">MAESPPSTARLRKIGRTLRQIREEAGLTLNAAGRRIERSGSSLSLIEKGTQLLRLRDLKHILDVYDVDPDTHHALMTLAAQQHQQGWWDDFKDTIPADALDYTSLENDATHLDAFEMGFIPGLLQTEDYARSIVRSDLEEAQTSKMDGFLAFRMRRQQILDRSAPPRLRLVIDEAALRRTRGGRTVMREQLFKLLDDSQRQHITVQVLPFSCREDPGVTATFWMLDVGRPPILSSVLITHLTGRLHLEGKADLERYSAAFDRLRTSALTEPDSQSLIKRLVSDL</sequence>
<dbReference type="SMART" id="SM00530">
    <property type="entry name" value="HTH_XRE"/>
    <property type="match status" value="1"/>
</dbReference>
<gene>
    <name evidence="2" type="ORF">ACFPZN_10750</name>
</gene>